<organism evidence="3 4">
    <name type="scientific">Haloferax larsenii</name>
    <dbReference type="NCBI Taxonomy" id="302484"/>
    <lineage>
        <taxon>Archaea</taxon>
        <taxon>Methanobacteriati</taxon>
        <taxon>Methanobacteriota</taxon>
        <taxon>Stenosarchaea group</taxon>
        <taxon>Halobacteria</taxon>
        <taxon>Halobacteriales</taxon>
        <taxon>Haloferacaceae</taxon>
        <taxon>Haloferax</taxon>
    </lineage>
</organism>
<dbReference type="Pfam" id="PF24420">
    <property type="entry name" value="DUF7551"/>
    <property type="match status" value="1"/>
</dbReference>
<feature type="domain" description="DUF7551" evidence="1">
    <location>
        <begin position="119"/>
        <end position="302"/>
    </location>
</feature>
<dbReference type="Pfam" id="PF24422">
    <property type="entry name" value="DUF7552"/>
    <property type="match status" value="1"/>
</dbReference>
<feature type="domain" description="DUF7552" evidence="2">
    <location>
        <begin position="5"/>
        <end position="79"/>
    </location>
</feature>
<dbReference type="InterPro" id="IPR055974">
    <property type="entry name" value="DUF7552"/>
</dbReference>
<dbReference type="RefSeq" id="WP_007540768.1">
    <property type="nucleotide sequence ID" value="NZ_CP078063.1"/>
</dbReference>
<dbReference type="EMBL" id="CP078063">
    <property type="protein sequence ID" value="UVE51056.1"/>
    <property type="molecule type" value="Genomic_DNA"/>
</dbReference>
<dbReference type="Proteomes" id="UP001058330">
    <property type="component" value="Chromosome"/>
</dbReference>
<keyword evidence="4" id="KW-1185">Reference proteome</keyword>
<proteinExistence type="predicted"/>
<evidence type="ECO:0000259" key="1">
    <source>
        <dbReference type="Pfam" id="PF24420"/>
    </source>
</evidence>
<evidence type="ECO:0000259" key="2">
    <source>
        <dbReference type="Pfam" id="PF24422"/>
    </source>
</evidence>
<reference evidence="3" key="1">
    <citation type="submission" date="2021-07" db="EMBL/GenBank/DDBJ databases">
        <title>Studies on halocins as antimicrobial molecules from haloarchaea.</title>
        <authorList>
            <person name="Kumar S."/>
            <person name="Khare S.K."/>
        </authorList>
    </citation>
    <scope>NUCLEOTIDE SEQUENCE</scope>
    <source>
        <strain evidence="3">NCIM 5678</strain>
    </source>
</reference>
<evidence type="ECO:0000313" key="3">
    <source>
        <dbReference type="EMBL" id="UVE51056.1"/>
    </source>
</evidence>
<protein>
    <submittedName>
        <fullName evidence="3">Uncharacterized protein</fullName>
    </submittedName>
</protein>
<gene>
    <name evidence="3" type="ORF">KU306_04000</name>
</gene>
<sequence length="308" mass="33693">MFGTTLVEIRNHIEELATDDGSYVIVCGRTGEQPVPTTGLTFEDRTTAENAVRAATQYRSALRRYDPRVPYYDLIVSQSDDARMASARPSGAWGTGTEQERGAPVFETEADGGQQTERIEFCHRVASSVFEALSDTGHRAVETAVMDAYFELAETTSSPDELCLRLLESMATELHYRLESSEQAAVLARASERLPSRPGADGSVEATLDEMQRLGLIGSYTCSQWSPNPEDGTKSVEITFGEYALSEREGRLPVLPVILDLYRRRGASKPVSLHVTREGDDWHGKLAVSSESKGVGLASVPIHSKMTG</sequence>
<evidence type="ECO:0000313" key="4">
    <source>
        <dbReference type="Proteomes" id="UP001058330"/>
    </source>
</evidence>
<dbReference type="InterPro" id="IPR055973">
    <property type="entry name" value="DUF7551"/>
</dbReference>
<name>A0ABY5RFD4_HALLR</name>
<accession>A0ABY5RFD4</accession>
<dbReference type="GeneID" id="74528031"/>